<evidence type="ECO:0000313" key="1">
    <source>
        <dbReference type="Proteomes" id="UP000887579"/>
    </source>
</evidence>
<name>A0AC34G963_9BILA</name>
<proteinExistence type="predicted"/>
<sequence length="223" mass="25470">NIRAANIAGLADHLGSIFKHRYSMDHRIPFHKQIQKFINIRYYEAYLTWLYLGIKLMFFLNVMGQMFLMNKFLQTDDYDIYGIGVIRDLLNNKPWSESGNFPRVTYCDMDIRILGNVQRHTVQCVLDGAFVLNMITIHSGLLMCAEITDYLWEKYKEENGITDGKSPLPGLDPGMRPPDTPGFASRRKTSVLMPLVSRDDMSTPQPTASESPFLRAPSTAPVK</sequence>
<evidence type="ECO:0000313" key="2">
    <source>
        <dbReference type="WBParaSite" id="ES5_v2.g25957.t1"/>
    </source>
</evidence>
<reference evidence="2" key="1">
    <citation type="submission" date="2022-11" db="UniProtKB">
        <authorList>
            <consortium name="WormBaseParasite"/>
        </authorList>
    </citation>
    <scope>IDENTIFICATION</scope>
</reference>
<dbReference type="WBParaSite" id="ES5_v2.g25957.t1">
    <property type="protein sequence ID" value="ES5_v2.g25957.t1"/>
    <property type="gene ID" value="ES5_v2.g25957"/>
</dbReference>
<protein>
    <submittedName>
        <fullName evidence="2">Innexin</fullName>
    </submittedName>
</protein>
<dbReference type="Proteomes" id="UP000887579">
    <property type="component" value="Unplaced"/>
</dbReference>
<organism evidence="1 2">
    <name type="scientific">Panagrolaimus sp. ES5</name>
    <dbReference type="NCBI Taxonomy" id="591445"/>
    <lineage>
        <taxon>Eukaryota</taxon>
        <taxon>Metazoa</taxon>
        <taxon>Ecdysozoa</taxon>
        <taxon>Nematoda</taxon>
        <taxon>Chromadorea</taxon>
        <taxon>Rhabditida</taxon>
        <taxon>Tylenchina</taxon>
        <taxon>Panagrolaimomorpha</taxon>
        <taxon>Panagrolaimoidea</taxon>
        <taxon>Panagrolaimidae</taxon>
        <taxon>Panagrolaimus</taxon>
    </lineage>
</organism>
<accession>A0AC34G963</accession>